<protein>
    <submittedName>
        <fullName evidence="1">Uncharacterized protein</fullName>
    </submittedName>
</protein>
<sequence>MFIQTGDSSEDGKSEPPLLGSVPEYACEAFNELDTLVAASRETAASFLSVDKCVIQDLYYKSQTGRSCL</sequence>
<dbReference type="AlphaFoldDB" id="A0A9D4F1Q2"/>
<reference evidence="1" key="2">
    <citation type="submission" date="2020-11" db="EMBL/GenBank/DDBJ databases">
        <authorList>
            <person name="McCartney M.A."/>
            <person name="Auch B."/>
            <person name="Kono T."/>
            <person name="Mallez S."/>
            <person name="Becker A."/>
            <person name="Gohl D.M."/>
            <person name="Silverstein K.A.T."/>
            <person name="Koren S."/>
            <person name="Bechman K.B."/>
            <person name="Herman A."/>
            <person name="Abrahante J.E."/>
            <person name="Garbe J."/>
        </authorList>
    </citation>
    <scope>NUCLEOTIDE SEQUENCE</scope>
    <source>
        <strain evidence="1">Duluth1</strain>
        <tissue evidence="1">Whole animal</tissue>
    </source>
</reference>
<comment type="caution">
    <text evidence="1">The sequence shown here is derived from an EMBL/GenBank/DDBJ whole genome shotgun (WGS) entry which is preliminary data.</text>
</comment>
<keyword evidence="2" id="KW-1185">Reference proteome</keyword>
<name>A0A9D4F1Q2_DREPO</name>
<reference evidence="1" key="1">
    <citation type="journal article" date="2019" name="bioRxiv">
        <title>The Genome of the Zebra Mussel, Dreissena polymorpha: A Resource for Invasive Species Research.</title>
        <authorList>
            <person name="McCartney M.A."/>
            <person name="Auch B."/>
            <person name="Kono T."/>
            <person name="Mallez S."/>
            <person name="Zhang Y."/>
            <person name="Obille A."/>
            <person name="Becker A."/>
            <person name="Abrahante J.E."/>
            <person name="Garbe J."/>
            <person name="Badalamenti J.P."/>
            <person name="Herman A."/>
            <person name="Mangelson H."/>
            <person name="Liachko I."/>
            <person name="Sullivan S."/>
            <person name="Sone E.D."/>
            <person name="Koren S."/>
            <person name="Silverstein K.A.T."/>
            <person name="Beckman K.B."/>
            <person name="Gohl D.M."/>
        </authorList>
    </citation>
    <scope>NUCLEOTIDE SEQUENCE</scope>
    <source>
        <strain evidence="1">Duluth1</strain>
        <tissue evidence="1">Whole animal</tissue>
    </source>
</reference>
<dbReference type="EMBL" id="JAIWYP010000008">
    <property type="protein sequence ID" value="KAH3790118.1"/>
    <property type="molecule type" value="Genomic_DNA"/>
</dbReference>
<gene>
    <name evidence="1" type="ORF">DPMN_168313</name>
</gene>
<proteinExistence type="predicted"/>
<evidence type="ECO:0000313" key="2">
    <source>
        <dbReference type="Proteomes" id="UP000828390"/>
    </source>
</evidence>
<organism evidence="1 2">
    <name type="scientific">Dreissena polymorpha</name>
    <name type="common">Zebra mussel</name>
    <name type="synonym">Mytilus polymorpha</name>
    <dbReference type="NCBI Taxonomy" id="45954"/>
    <lineage>
        <taxon>Eukaryota</taxon>
        <taxon>Metazoa</taxon>
        <taxon>Spiralia</taxon>
        <taxon>Lophotrochozoa</taxon>
        <taxon>Mollusca</taxon>
        <taxon>Bivalvia</taxon>
        <taxon>Autobranchia</taxon>
        <taxon>Heteroconchia</taxon>
        <taxon>Euheterodonta</taxon>
        <taxon>Imparidentia</taxon>
        <taxon>Neoheterodontei</taxon>
        <taxon>Myida</taxon>
        <taxon>Dreissenoidea</taxon>
        <taxon>Dreissenidae</taxon>
        <taxon>Dreissena</taxon>
    </lineage>
</organism>
<dbReference type="Proteomes" id="UP000828390">
    <property type="component" value="Unassembled WGS sequence"/>
</dbReference>
<evidence type="ECO:0000313" key="1">
    <source>
        <dbReference type="EMBL" id="KAH3790118.1"/>
    </source>
</evidence>
<accession>A0A9D4F1Q2</accession>